<evidence type="ECO:0000256" key="6">
    <source>
        <dbReference type="RuleBase" id="RU363114"/>
    </source>
</evidence>
<comment type="function">
    <text evidence="1 6">Hydrolyzes acetyl esters in homogalacturonan regions of pectin. In type I primary cell wall, galacturonic acid residues of pectin can be acetylated at the O-2 and O-3 positions. Decreasing the degree of acetylation of pectin gels in vitro alters their physical properties.</text>
</comment>
<dbReference type="EMBL" id="BMAC01000031">
    <property type="protein sequence ID" value="GFP81554.1"/>
    <property type="molecule type" value="Genomic_DNA"/>
</dbReference>
<name>A0A830B9X1_9LAMI</name>
<evidence type="ECO:0000313" key="7">
    <source>
        <dbReference type="EMBL" id="GFP81554.1"/>
    </source>
</evidence>
<keyword evidence="4 6" id="KW-0134">Cell wall</keyword>
<evidence type="ECO:0000256" key="3">
    <source>
        <dbReference type="ARBA" id="ARBA00005784"/>
    </source>
</evidence>
<comment type="caution">
    <text evidence="7">The sequence shown here is derived from an EMBL/GenBank/DDBJ whole genome shotgun (WGS) entry which is preliminary data.</text>
</comment>
<evidence type="ECO:0000313" key="8">
    <source>
        <dbReference type="Proteomes" id="UP000653305"/>
    </source>
</evidence>
<dbReference type="OrthoDB" id="1302326at2759"/>
<evidence type="ECO:0000256" key="1">
    <source>
        <dbReference type="ARBA" id="ARBA00003534"/>
    </source>
</evidence>
<reference evidence="7" key="1">
    <citation type="submission" date="2020-07" db="EMBL/GenBank/DDBJ databases">
        <title>Ethylene signaling mediates host invasion by parasitic plants.</title>
        <authorList>
            <person name="Yoshida S."/>
        </authorList>
    </citation>
    <scope>NUCLEOTIDE SEQUENCE</scope>
    <source>
        <strain evidence="7">Okayama</strain>
    </source>
</reference>
<keyword evidence="8" id="KW-1185">Reference proteome</keyword>
<evidence type="ECO:0000256" key="5">
    <source>
        <dbReference type="ARBA" id="ARBA00023316"/>
    </source>
</evidence>
<evidence type="ECO:0000256" key="4">
    <source>
        <dbReference type="ARBA" id="ARBA00022512"/>
    </source>
</evidence>
<keyword evidence="6" id="KW-0378">Hydrolase</keyword>
<gene>
    <name evidence="7" type="ORF">PHJA_000298700</name>
</gene>
<dbReference type="AlphaFoldDB" id="A0A830B9X1"/>
<proteinExistence type="inferred from homology"/>
<dbReference type="EC" id="3.1.1.-" evidence="6"/>
<dbReference type="Proteomes" id="UP000653305">
    <property type="component" value="Unassembled WGS sequence"/>
</dbReference>
<evidence type="ECO:0000256" key="2">
    <source>
        <dbReference type="ARBA" id="ARBA00004191"/>
    </source>
</evidence>
<comment type="similarity">
    <text evidence="3 6">Belongs to the pectinacetylesterase family.</text>
</comment>
<comment type="subcellular location">
    <subcellularLocation>
        <location evidence="2 6">Secreted</location>
        <location evidence="2 6">Cell wall</location>
    </subcellularLocation>
</comment>
<accession>A0A830B9X1</accession>
<keyword evidence="5 6" id="KW-0961">Cell wall biogenesis/degradation</keyword>
<feature type="non-terminal residue" evidence="7">
    <location>
        <position position="1"/>
    </location>
</feature>
<dbReference type="InterPro" id="IPR004963">
    <property type="entry name" value="PAE/NOTUM"/>
</dbReference>
<keyword evidence="6" id="KW-0964">Secreted</keyword>
<sequence>DFRNAFIGTLQKLNNSPSRGVFVHSCYVHGHIGAREGWGCSSIVGNNTIREAISDWYFDRNPFQMIDTVNDVPRDCNSSTVPEVNGKCMRLMQ</sequence>
<organism evidence="7 8">
    <name type="scientific">Phtheirospermum japonicum</name>
    <dbReference type="NCBI Taxonomy" id="374723"/>
    <lineage>
        <taxon>Eukaryota</taxon>
        <taxon>Viridiplantae</taxon>
        <taxon>Streptophyta</taxon>
        <taxon>Embryophyta</taxon>
        <taxon>Tracheophyta</taxon>
        <taxon>Spermatophyta</taxon>
        <taxon>Magnoliopsida</taxon>
        <taxon>eudicotyledons</taxon>
        <taxon>Gunneridae</taxon>
        <taxon>Pentapetalae</taxon>
        <taxon>asterids</taxon>
        <taxon>lamiids</taxon>
        <taxon>Lamiales</taxon>
        <taxon>Orobanchaceae</taxon>
        <taxon>Orobanchaceae incertae sedis</taxon>
        <taxon>Phtheirospermum</taxon>
    </lineage>
</organism>
<dbReference type="GO" id="GO:0071555">
    <property type="term" value="P:cell wall organization"/>
    <property type="evidence" value="ECO:0007669"/>
    <property type="project" value="UniProtKB-KW"/>
</dbReference>
<protein>
    <recommendedName>
        <fullName evidence="6">Pectin acetylesterase</fullName>
        <ecNumber evidence="6">3.1.1.-</ecNumber>
    </recommendedName>
</protein>
<dbReference type="GO" id="GO:0016787">
    <property type="term" value="F:hydrolase activity"/>
    <property type="evidence" value="ECO:0007669"/>
    <property type="project" value="UniProtKB-KW"/>
</dbReference>
<dbReference type="Pfam" id="PF03283">
    <property type="entry name" value="PAE"/>
    <property type="match status" value="1"/>
</dbReference>